<accession>A0A9P1CDD6</accession>
<evidence type="ECO:0000313" key="2">
    <source>
        <dbReference type="EMBL" id="CAL4777479.1"/>
    </source>
</evidence>
<reference evidence="1" key="1">
    <citation type="submission" date="2022-10" db="EMBL/GenBank/DDBJ databases">
        <authorList>
            <person name="Chen Y."/>
            <person name="Dougan E. K."/>
            <person name="Chan C."/>
            <person name="Rhodes N."/>
            <person name="Thang M."/>
        </authorList>
    </citation>
    <scope>NUCLEOTIDE SEQUENCE</scope>
</reference>
<sequence length="680" mass="79277">MWHLWHPDLECSSVALNAWSLLRQQSIEMLNLWREDTEAVPSVELEELSRELITTHRANAEELSHFWADRDDPDPWPFKHYCILGHVTAFYLLAWVASSQGDVVQAEYYLMSAISMLRMDDHDLFEHTSWPFTSFDILSNLFFLRRGWPFQGMHLKPDADTGHTIRQGLPLMWPPYAPRCWPCPETLKGQLKDLKAFSRHRLKVWWTSKNPGPFVDFATILENWMNDRYEVEVSHNALADHCEYARYKNWLCSKDMRFKEVLEEQRISTQASQMDCGERGQWCGLRELHQEFDDKVIPRFKQLFHELRDVDLFACGHPLYWCRLVMDFNAPVLGIWDMTHQFSVPEDLQEHWTAEFLLFFQQKQNLLVAMSAYHSFQVHWLLGLRVPYFQPVTPDVSLGARYSPHVRPNEVVVSKFRTPYDIELLRKFLEEAKMAKTAALPGLPGLPFRFVAWEDMPCGQDCSKAELGRFRASVLSAYDTSPMKLTEFYAMSIPICIFSGGLWRTAMRWAKADAKSGGLNATRPGRDFGVFGDPDDSKDPKDWQWIQRALKKETEEILWEEPWHPRPKGPKVHKLQEDQEGPPFGDLPYSPFMENRAELVTPGAAFWVQLTDWALLPHLLRYESASHLLQMLSDLSLDDLLEVSRRMASHYTKLLVASTNFWRALIMSLVEDRDSSIWKG</sequence>
<organism evidence="1">
    <name type="scientific">Cladocopium goreaui</name>
    <dbReference type="NCBI Taxonomy" id="2562237"/>
    <lineage>
        <taxon>Eukaryota</taxon>
        <taxon>Sar</taxon>
        <taxon>Alveolata</taxon>
        <taxon>Dinophyceae</taxon>
        <taxon>Suessiales</taxon>
        <taxon>Symbiodiniaceae</taxon>
        <taxon>Cladocopium</taxon>
    </lineage>
</organism>
<comment type="caution">
    <text evidence="1">The sequence shown here is derived from an EMBL/GenBank/DDBJ whole genome shotgun (WGS) entry which is preliminary data.</text>
</comment>
<dbReference type="OrthoDB" id="406742at2759"/>
<protein>
    <submittedName>
        <fullName evidence="1">Uncharacterized protein</fullName>
    </submittedName>
</protein>
<dbReference type="EMBL" id="CAMXCT030001446">
    <property type="protein sequence ID" value="CAL4777479.1"/>
    <property type="molecule type" value="Genomic_DNA"/>
</dbReference>
<name>A0A9P1CDD6_9DINO</name>
<evidence type="ECO:0000313" key="3">
    <source>
        <dbReference type="Proteomes" id="UP001152797"/>
    </source>
</evidence>
<reference evidence="2 3" key="2">
    <citation type="submission" date="2024-05" db="EMBL/GenBank/DDBJ databases">
        <authorList>
            <person name="Chen Y."/>
            <person name="Shah S."/>
            <person name="Dougan E. K."/>
            <person name="Thang M."/>
            <person name="Chan C."/>
        </authorList>
    </citation>
    <scope>NUCLEOTIDE SEQUENCE [LARGE SCALE GENOMIC DNA]</scope>
</reference>
<dbReference type="EMBL" id="CAMXCT020001446">
    <property type="protein sequence ID" value="CAL1143542.1"/>
    <property type="molecule type" value="Genomic_DNA"/>
</dbReference>
<gene>
    <name evidence="1" type="ORF">C1SCF055_LOCUS17182</name>
</gene>
<proteinExistence type="predicted"/>
<dbReference type="EMBL" id="CAMXCT010001446">
    <property type="protein sequence ID" value="CAI3990167.1"/>
    <property type="molecule type" value="Genomic_DNA"/>
</dbReference>
<evidence type="ECO:0000313" key="1">
    <source>
        <dbReference type="EMBL" id="CAI3990167.1"/>
    </source>
</evidence>
<dbReference type="Proteomes" id="UP001152797">
    <property type="component" value="Unassembled WGS sequence"/>
</dbReference>
<dbReference type="AlphaFoldDB" id="A0A9P1CDD6"/>
<keyword evidence="3" id="KW-1185">Reference proteome</keyword>